<sequence length="547" mass="60702">MALTMGQDHPLPLSPNSVQSLDEIMAAYRALPPRPTIEELLAARSLVETVDLEEKMKLDEITRQESPRDVPEELSSILRDVRRTAVQFRSFEQRKEALLLIEAEKMFDEFDQLIRRASEIVFGGEQPAGFGDVKKDVSKNLDGPQSFAGRNGDNFAGSGGGGPGKIARSGSAKVVSSVYADREDSVTDPKLSLMKVAALIEDSARTGTETLDLRGKLKDDIEWLPVSLGKLSAITELDLSDNCIMALPPSIGSLRALTKFCAHSNRLSSLPESLGDLTSVQELDLHANHLKSLPTSFGKLTRLLTLDLSSNDFSRLPDTIGNLSSLQKLNVETNQLEELPYTISSCTSLEELKLDFNQLKALPEAIGKLESLEILTLHYNRLKGLPTTTGNLSNLKELDVSFNELESIPENLSFAVSLEKLNLGKNFADLRALPRSIGNLEMLEELDISDNQIRSLPDSFRFLSRLRVLRADETPLELPPREIAKLGAQAVVKYMADHVVKREAKSLPSKDKKKEKRKRGFWLPWLCWISPSPKMPNKKSIDHGNNR</sequence>
<reference evidence="2" key="1">
    <citation type="journal article" date="2023" name="Front. Plant Sci.">
        <title>Chromosomal-level genome assembly of Melastoma candidum provides insights into trichome evolution.</title>
        <authorList>
            <person name="Zhong Y."/>
            <person name="Wu W."/>
            <person name="Sun C."/>
            <person name="Zou P."/>
            <person name="Liu Y."/>
            <person name="Dai S."/>
            <person name="Zhou R."/>
        </authorList>
    </citation>
    <scope>NUCLEOTIDE SEQUENCE [LARGE SCALE GENOMIC DNA]</scope>
</reference>
<proteinExistence type="predicted"/>
<protein>
    <submittedName>
        <fullName evidence="1">Uncharacterized protein</fullName>
    </submittedName>
</protein>
<evidence type="ECO:0000313" key="2">
    <source>
        <dbReference type="Proteomes" id="UP001057402"/>
    </source>
</evidence>
<dbReference type="EMBL" id="CM042886">
    <property type="protein sequence ID" value="KAI4338415.1"/>
    <property type="molecule type" value="Genomic_DNA"/>
</dbReference>
<organism evidence="1 2">
    <name type="scientific">Melastoma candidum</name>
    <dbReference type="NCBI Taxonomy" id="119954"/>
    <lineage>
        <taxon>Eukaryota</taxon>
        <taxon>Viridiplantae</taxon>
        <taxon>Streptophyta</taxon>
        <taxon>Embryophyta</taxon>
        <taxon>Tracheophyta</taxon>
        <taxon>Spermatophyta</taxon>
        <taxon>Magnoliopsida</taxon>
        <taxon>eudicotyledons</taxon>
        <taxon>Gunneridae</taxon>
        <taxon>Pentapetalae</taxon>
        <taxon>rosids</taxon>
        <taxon>malvids</taxon>
        <taxon>Myrtales</taxon>
        <taxon>Melastomataceae</taxon>
        <taxon>Melastomatoideae</taxon>
        <taxon>Melastomateae</taxon>
        <taxon>Melastoma</taxon>
    </lineage>
</organism>
<evidence type="ECO:0000313" key="1">
    <source>
        <dbReference type="EMBL" id="KAI4338415.1"/>
    </source>
</evidence>
<name>A0ACB9NQF4_9MYRT</name>
<gene>
    <name evidence="1" type="ORF">MLD38_023479</name>
</gene>
<comment type="caution">
    <text evidence="1">The sequence shown here is derived from an EMBL/GenBank/DDBJ whole genome shotgun (WGS) entry which is preliminary data.</text>
</comment>
<keyword evidence="2" id="KW-1185">Reference proteome</keyword>
<dbReference type="Proteomes" id="UP001057402">
    <property type="component" value="Chromosome 7"/>
</dbReference>
<accession>A0ACB9NQF4</accession>